<evidence type="ECO:0000313" key="2">
    <source>
        <dbReference type="Proteomes" id="UP000007151"/>
    </source>
</evidence>
<evidence type="ECO:0000313" key="1">
    <source>
        <dbReference type="EMBL" id="OWR54128.1"/>
    </source>
</evidence>
<proteinExistence type="predicted"/>
<protein>
    <submittedName>
        <fullName evidence="1">Uncharacterized protein</fullName>
    </submittedName>
</protein>
<dbReference type="EMBL" id="AGBW02008139">
    <property type="protein sequence ID" value="OWR54128.1"/>
    <property type="molecule type" value="Genomic_DNA"/>
</dbReference>
<name>A0A212FK60_DANPL</name>
<dbReference type="OrthoDB" id="7395552at2759"/>
<gene>
    <name evidence="1" type="ORF">KGM_201128</name>
</gene>
<sequence>MRILLVSLLFFTAYAFPSDYQKDVKLSDSGHARKRSFNHGTAVFGSTKFYNGPSFHLAPAGVFVPSPAVSHQSREDVHTSETLLSVSPVASPVLVQVYQAPSVYTVPVQSHLGGSAVSHQTRVDSKSSSVVLAPLVVESQPILHSVVKDTPVVDFDSVYTSSASSSLYQPNAYAVAW</sequence>
<dbReference type="AlphaFoldDB" id="A0A212FK60"/>
<accession>A0A212FK60</accession>
<dbReference type="Proteomes" id="UP000007151">
    <property type="component" value="Unassembled WGS sequence"/>
</dbReference>
<reference evidence="1 2" key="1">
    <citation type="journal article" date="2011" name="Cell">
        <title>The monarch butterfly genome yields insights into long-distance migration.</title>
        <authorList>
            <person name="Zhan S."/>
            <person name="Merlin C."/>
            <person name="Boore J.L."/>
            <person name="Reppert S.M."/>
        </authorList>
    </citation>
    <scope>NUCLEOTIDE SEQUENCE [LARGE SCALE GENOMIC DNA]</scope>
    <source>
        <strain evidence="1">F-2</strain>
    </source>
</reference>
<keyword evidence="2" id="KW-1185">Reference proteome</keyword>
<dbReference type="KEGG" id="dpl:KGM_201128"/>
<comment type="caution">
    <text evidence="1">The sequence shown here is derived from an EMBL/GenBank/DDBJ whole genome shotgun (WGS) entry which is preliminary data.</text>
</comment>
<organism evidence="1 2">
    <name type="scientific">Danaus plexippus plexippus</name>
    <dbReference type="NCBI Taxonomy" id="278856"/>
    <lineage>
        <taxon>Eukaryota</taxon>
        <taxon>Metazoa</taxon>
        <taxon>Ecdysozoa</taxon>
        <taxon>Arthropoda</taxon>
        <taxon>Hexapoda</taxon>
        <taxon>Insecta</taxon>
        <taxon>Pterygota</taxon>
        <taxon>Neoptera</taxon>
        <taxon>Endopterygota</taxon>
        <taxon>Lepidoptera</taxon>
        <taxon>Glossata</taxon>
        <taxon>Ditrysia</taxon>
        <taxon>Papilionoidea</taxon>
        <taxon>Nymphalidae</taxon>
        <taxon>Danainae</taxon>
        <taxon>Danaini</taxon>
        <taxon>Danaina</taxon>
        <taxon>Danaus</taxon>
        <taxon>Danaus</taxon>
    </lineage>
</organism>